<dbReference type="AlphaFoldDB" id="A0A518GLK0"/>
<name>A0A518GLK0_9PLAN</name>
<proteinExistence type="predicted"/>
<dbReference type="InterPro" id="IPR036866">
    <property type="entry name" value="RibonucZ/Hydroxyglut_hydro"/>
</dbReference>
<accession>A0A518GLK0</accession>
<dbReference type="KEGG" id="peh:Spb1_14070"/>
<gene>
    <name evidence="2" type="ORF">Spb1_14070</name>
</gene>
<organism evidence="2 3">
    <name type="scientific">Planctopirus ephydatiae</name>
    <dbReference type="NCBI Taxonomy" id="2528019"/>
    <lineage>
        <taxon>Bacteria</taxon>
        <taxon>Pseudomonadati</taxon>
        <taxon>Planctomycetota</taxon>
        <taxon>Planctomycetia</taxon>
        <taxon>Planctomycetales</taxon>
        <taxon>Planctomycetaceae</taxon>
        <taxon>Planctopirus</taxon>
    </lineage>
</organism>
<sequence length="366" mass="39920">MNGLRMVEQRIFRVLATVLAMAALLWLPWSNVLADEKNGELEIYFIDVEGGAATLLVTPAGESILIDSGYPDYGGRDLNRIVRVVKEVAGRSRIDKAIVSHWHLDHYGNHAALVSKVPVTAFYDRGIPEDLPEDKGFPERIAMYRAATQNKSTALSPGDKLPLKNAESGQGAPQITAEVITSSGKTIPNVGPANPFASEHVAKPEDTSDNARSLSLLFKLGDFAFLTCGDLTWNTEHRLMSPHNPIGQVDLFMVTHHGLDVSNNPVLVKAIEPVATVTCNGPTKGGMLPVLKTLGTIPTLKAQFQLHRNIKLGDDVQPPPHRIANSSDTAECKGHYIKASVSPDGKQFRIQVEGQQPEMFETLLRK</sequence>
<dbReference type="Proteomes" id="UP000315349">
    <property type="component" value="Chromosome"/>
</dbReference>
<feature type="domain" description="Metallo-beta-lactamase" evidence="1">
    <location>
        <begin position="50"/>
        <end position="281"/>
    </location>
</feature>
<dbReference type="Gene3D" id="3.60.15.10">
    <property type="entry name" value="Ribonuclease Z/Hydroxyacylglutathione hydrolase-like"/>
    <property type="match status" value="1"/>
</dbReference>
<protein>
    <submittedName>
        <fullName evidence="2">ComEC family competence protein</fullName>
    </submittedName>
</protein>
<evidence type="ECO:0000313" key="2">
    <source>
        <dbReference type="EMBL" id="QDV29500.1"/>
    </source>
</evidence>
<dbReference type="SUPFAM" id="SSF56281">
    <property type="entry name" value="Metallo-hydrolase/oxidoreductase"/>
    <property type="match status" value="1"/>
</dbReference>
<dbReference type="SMART" id="SM00849">
    <property type="entry name" value="Lactamase_B"/>
    <property type="match status" value="1"/>
</dbReference>
<dbReference type="InterPro" id="IPR052159">
    <property type="entry name" value="Competence_DNA_uptake"/>
</dbReference>
<dbReference type="PANTHER" id="PTHR30619">
    <property type="entry name" value="DNA INTERNALIZATION/COMPETENCE PROTEIN COMEC/REC2"/>
    <property type="match status" value="1"/>
</dbReference>
<evidence type="ECO:0000313" key="3">
    <source>
        <dbReference type="Proteomes" id="UP000315349"/>
    </source>
</evidence>
<dbReference type="InterPro" id="IPR001279">
    <property type="entry name" value="Metallo-B-lactamas"/>
</dbReference>
<reference evidence="2 3" key="1">
    <citation type="submission" date="2019-02" db="EMBL/GenBank/DDBJ databases">
        <title>Deep-cultivation of Planctomycetes and their phenomic and genomic characterization uncovers novel biology.</title>
        <authorList>
            <person name="Wiegand S."/>
            <person name="Jogler M."/>
            <person name="Boedeker C."/>
            <person name="Pinto D."/>
            <person name="Vollmers J."/>
            <person name="Rivas-Marin E."/>
            <person name="Kohn T."/>
            <person name="Peeters S.H."/>
            <person name="Heuer A."/>
            <person name="Rast P."/>
            <person name="Oberbeckmann S."/>
            <person name="Bunk B."/>
            <person name="Jeske O."/>
            <person name="Meyerdierks A."/>
            <person name="Storesund J.E."/>
            <person name="Kallscheuer N."/>
            <person name="Luecker S."/>
            <person name="Lage O.M."/>
            <person name="Pohl T."/>
            <person name="Merkel B.J."/>
            <person name="Hornburger P."/>
            <person name="Mueller R.-W."/>
            <person name="Bruemmer F."/>
            <person name="Labrenz M."/>
            <person name="Spormann A.M."/>
            <person name="Op den Camp H."/>
            <person name="Overmann J."/>
            <person name="Amann R."/>
            <person name="Jetten M.S.M."/>
            <person name="Mascher T."/>
            <person name="Medema M.H."/>
            <person name="Devos D.P."/>
            <person name="Kaster A.-K."/>
            <person name="Ovreas L."/>
            <person name="Rohde M."/>
            <person name="Galperin M.Y."/>
            <person name="Jogler C."/>
        </authorList>
    </citation>
    <scope>NUCLEOTIDE SEQUENCE [LARGE SCALE GENOMIC DNA]</scope>
    <source>
        <strain evidence="2 3">Spb1</strain>
    </source>
</reference>
<keyword evidence="3" id="KW-1185">Reference proteome</keyword>
<dbReference type="PANTHER" id="PTHR30619:SF1">
    <property type="entry name" value="RECOMBINATION PROTEIN 2"/>
    <property type="match status" value="1"/>
</dbReference>
<dbReference type="EMBL" id="CP036299">
    <property type="protein sequence ID" value="QDV29500.1"/>
    <property type="molecule type" value="Genomic_DNA"/>
</dbReference>
<dbReference type="Pfam" id="PF00753">
    <property type="entry name" value="Lactamase_B"/>
    <property type="match status" value="1"/>
</dbReference>
<evidence type="ECO:0000259" key="1">
    <source>
        <dbReference type="SMART" id="SM00849"/>
    </source>
</evidence>